<comment type="similarity">
    <text evidence="1">Belongs to the acyl coenzyme A hydrolase family.</text>
</comment>
<dbReference type="SUPFAM" id="SSF54637">
    <property type="entry name" value="Thioesterase/thiol ester dehydrase-isomerase"/>
    <property type="match status" value="2"/>
</dbReference>
<keyword evidence="3" id="KW-0378">Hydrolase</keyword>
<dbReference type="GO" id="GO:0016853">
    <property type="term" value="F:isomerase activity"/>
    <property type="evidence" value="ECO:0007669"/>
    <property type="project" value="UniProtKB-KW"/>
</dbReference>
<dbReference type="InterPro" id="IPR033120">
    <property type="entry name" value="HOTDOG_ACOT"/>
</dbReference>
<evidence type="ECO:0000256" key="1">
    <source>
        <dbReference type="ARBA" id="ARBA00010458"/>
    </source>
</evidence>
<feature type="domain" description="HotDog ACOT-type" evidence="5">
    <location>
        <begin position="116"/>
        <end position="241"/>
    </location>
</feature>
<evidence type="ECO:0000256" key="4">
    <source>
        <dbReference type="ARBA" id="ARBA00022946"/>
    </source>
</evidence>
<dbReference type="STRING" id="215250.A0A316YCI1"/>
<dbReference type="GO" id="GO:0005739">
    <property type="term" value="C:mitochondrion"/>
    <property type="evidence" value="ECO:0007669"/>
    <property type="project" value="TreeGrafter"/>
</dbReference>
<dbReference type="CDD" id="cd03442">
    <property type="entry name" value="BFIT_BACH"/>
    <property type="match status" value="2"/>
</dbReference>
<dbReference type="EMBL" id="KZ819641">
    <property type="protein sequence ID" value="PWN87206.1"/>
    <property type="molecule type" value="Genomic_DNA"/>
</dbReference>
<name>A0A316YCI1_9BASI</name>
<evidence type="ECO:0000313" key="7">
    <source>
        <dbReference type="Proteomes" id="UP000245768"/>
    </source>
</evidence>
<dbReference type="Proteomes" id="UP000245768">
    <property type="component" value="Unassembled WGS sequence"/>
</dbReference>
<evidence type="ECO:0000256" key="3">
    <source>
        <dbReference type="ARBA" id="ARBA00022801"/>
    </source>
</evidence>
<accession>A0A316YCI1</accession>
<feature type="domain" description="HotDog ACOT-type" evidence="5">
    <location>
        <begin position="312"/>
        <end position="446"/>
    </location>
</feature>
<dbReference type="Gene3D" id="3.10.129.10">
    <property type="entry name" value="Hotdog Thioesterase"/>
    <property type="match status" value="2"/>
</dbReference>
<dbReference type="OrthoDB" id="331699at2759"/>
<reference evidence="6 7" key="1">
    <citation type="journal article" date="2018" name="Mol. Biol. Evol.">
        <title>Broad Genomic Sampling Reveals a Smut Pathogenic Ancestry of the Fungal Clade Ustilaginomycotina.</title>
        <authorList>
            <person name="Kijpornyongpan T."/>
            <person name="Mondo S.J."/>
            <person name="Barry K."/>
            <person name="Sandor L."/>
            <person name="Lee J."/>
            <person name="Lipzen A."/>
            <person name="Pangilinan J."/>
            <person name="LaButti K."/>
            <person name="Hainaut M."/>
            <person name="Henrissat B."/>
            <person name="Grigoriev I.V."/>
            <person name="Spatafora J.W."/>
            <person name="Aime M.C."/>
        </authorList>
    </citation>
    <scope>NUCLEOTIDE SEQUENCE [LARGE SCALE GENOMIC DNA]</scope>
    <source>
        <strain evidence="6 7">MCA 4198</strain>
    </source>
</reference>
<dbReference type="GO" id="GO:0006637">
    <property type="term" value="P:acyl-CoA metabolic process"/>
    <property type="evidence" value="ECO:0007669"/>
    <property type="project" value="TreeGrafter"/>
</dbReference>
<gene>
    <name evidence="6" type="ORF">FA10DRAFT_304603</name>
</gene>
<dbReference type="GeneID" id="37047288"/>
<dbReference type="InParanoid" id="A0A316YCI1"/>
<keyword evidence="2" id="KW-0677">Repeat</keyword>
<protein>
    <submittedName>
        <fullName evidence="6">Thioesterase/thiol ester dehydrase-isomerase</fullName>
    </submittedName>
</protein>
<keyword evidence="4" id="KW-0809">Transit peptide</keyword>
<evidence type="ECO:0000256" key="2">
    <source>
        <dbReference type="ARBA" id="ARBA00022737"/>
    </source>
</evidence>
<dbReference type="RefSeq" id="XP_025374404.1">
    <property type="nucleotide sequence ID" value="XM_025525372.1"/>
</dbReference>
<dbReference type="PROSITE" id="PS51770">
    <property type="entry name" value="HOTDOG_ACOT"/>
    <property type="match status" value="2"/>
</dbReference>
<organism evidence="6 7">
    <name type="scientific">Acaromyces ingoldii</name>
    <dbReference type="NCBI Taxonomy" id="215250"/>
    <lineage>
        <taxon>Eukaryota</taxon>
        <taxon>Fungi</taxon>
        <taxon>Dikarya</taxon>
        <taxon>Basidiomycota</taxon>
        <taxon>Ustilaginomycotina</taxon>
        <taxon>Exobasidiomycetes</taxon>
        <taxon>Exobasidiales</taxon>
        <taxon>Cryptobasidiaceae</taxon>
        <taxon>Acaromyces</taxon>
    </lineage>
</organism>
<dbReference type="GO" id="GO:0047617">
    <property type="term" value="F:fatty acyl-CoA hydrolase activity"/>
    <property type="evidence" value="ECO:0007669"/>
    <property type="project" value="TreeGrafter"/>
</dbReference>
<dbReference type="PANTHER" id="PTHR12655:SF0">
    <property type="entry name" value="ACYL-COENZYME A THIOESTERASE 9, MITOCHONDRIAL"/>
    <property type="match status" value="1"/>
</dbReference>
<evidence type="ECO:0000259" key="5">
    <source>
        <dbReference type="PROSITE" id="PS51770"/>
    </source>
</evidence>
<dbReference type="PANTHER" id="PTHR12655">
    <property type="entry name" value="ACYL-COA THIOESTERASE"/>
    <property type="match status" value="1"/>
</dbReference>
<keyword evidence="6" id="KW-0413">Isomerase</keyword>
<dbReference type="InterPro" id="IPR029069">
    <property type="entry name" value="HotDog_dom_sf"/>
</dbReference>
<proteinExistence type="inferred from homology"/>
<evidence type="ECO:0000313" key="6">
    <source>
        <dbReference type="EMBL" id="PWN87206.1"/>
    </source>
</evidence>
<sequence>MQTVARRALPRLSRGWLAYRYSTAAARPPSTPLQETENVRTLINLADVVRQEHLDQAASSPRPARLPTRLNTRSWADEAKARAAAAADKRAGAQGAHDLDEEAHRRLVQPKRMYDSFVELSLPFRSRPEVLEKYIATSGSIRLGKLFEDLDNLAGDISYTHVLGGRPTAADHHANPIFIVTASVDRLDLLERLQTECDYRLSGMVIYVGSSSMEVLVTVQEQDSGRTCLTGRFTMATRNAATGKSQPIAPLDVRGEAEARLFEMGAAHKSRKKLEAKASLDRVPPTSDEAALLHDIWLPGRQEQQMQTVEMQDTMLDTVMHMHPQQRNVHMKVFGGFLMRAAYETAWMGAAMFAQRPVGFLSLDALSFHLPVPIGAVLSLTSHVTYTSTAAAEAAADGQQSAGKGKGEEGSSIASVVVLAEVVDVETGERNKSNTFHFSFDIGPAHKRVVPQSYSDSMAWIEGRRRFELGEELRRIYRMQ</sequence>
<dbReference type="AlphaFoldDB" id="A0A316YCI1"/>
<keyword evidence="7" id="KW-1185">Reference proteome</keyword>